<comment type="caution">
    <text evidence="1">The sequence shown here is derived from an EMBL/GenBank/DDBJ whole genome shotgun (WGS) entry which is preliminary data.</text>
</comment>
<dbReference type="EMBL" id="VSSQ01021154">
    <property type="protein sequence ID" value="MPM66550.1"/>
    <property type="molecule type" value="Genomic_DNA"/>
</dbReference>
<sequence length="148" mass="17329">MENEWERFNQMFFKTLECGIEKLPQSEREELYRPCAVGCVQNYVLKEQQRQFDECGGDLDLQYEKYGRSEFFFADIIERGHVYEIGYPRCLCPVVEEGLASAPVHCECSRQSILYVLNTLLPEKKIQVETMHTVLSGAQECRFRVIVE</sequence>
<gene>
    <name evidence="1" type="ORF">SDC9_113459</name>
</gene>
<organism evidence="1">
    <name type="scientific">bioreactor metagenome</name>
    <dbReference type="NCBI Taxonomy" id="1076179"/>
    <lineage>
        <taxon>unclassified sequences</taxon>
        <taxon>metagenomes</taxon>
        <taxon>ecological metagenomes</taxon>
    </lineage>
</organism>
<name>A0A645BM42_9ZZZZ</name>
<protein>
    <recommendedName>
        <fullName evidence="2">Metanogen output domain-containing protein</fullName>
    </recommendedName>
</protein>
<accession>A0A645BM42</accession>
<proteinExistence type="predicted"/>
<dbReference type="AlphaFoldDB" id="A0A645BM42"/>
<evidence type="ECO:0000313" key="1">
    <source>
        <dbReference type="EMBL" id="MPM66550.1"/>
    </source>
</evidence>
<reference evidence="1" key="1">
    <citation type="submission" date="2019-08" db="EMBL/GenBank/DDBJ databases">
        <authorList>
            <person name="Kucharzyk K."/>
            <person name="Murdoch R.W."/>
            <person name="Higgins S."/>
            <person name="Loffler F."/>
        </authorList>
    </citation>
    <scope>NUCLEOTIDE SEQUENCE</scope>
</reference>
<evidence type="ECO:0008006" key="2">
    <source>
        <dbReference type="Google" id="ProtNLM"/>
    </source>
</evidence>